<dbReference type="InterPro" id="IPR052924">
    <property type="entry name" value="OsmC/Ohr_hydroprdx_reductase"/>
</dbReference>
<dbReference type="Gene3D" id="3.30.300.20">
    <property type="match status" value="1"/>
</dbReference>
<dbReference type="Proteomes" id="UP001301653">
    <property type="component" value="Unassembled WGS sequence"/>
</dbReference>
<keyword evidence="2" id="KW-1185">Reference proteome</keyword>
<organism evidence="1 2">
    <name type="scientific">Stenotrophomonas capsici</name>
    <dbReference type="NCBI Taxonomy" id="3110230"/>
    <lineage>
        <taxon>Bacteria</taxon>
        <taxon>Pseudomonadati</taxon>
        <taxon>Pseudomonadota</taxon>
        <taxon>Gammaproteobacteria</taxon>
        <taxon>Lysobacterales</taxon>
        <taxon>Lysobacteraceae</taxon>
        <taxon>Stenotrophomonas</taxon>
    </lineage>
</organism>
<dbReference type="Pfam" id="PF02566">
    <property type="entry name" value="OsmC"/>
    <property type="match status" value="1"/>
</dbReference>
<dbReference type="InterPro" id="IPR036102">
    <property type="entry name" value="OsmC/Ohrsf"/>
</dbReference>
<keyword evidence="1" id="KW-0575">Peroxidase</keyword>
<dbReference type="RefSeq" id="WP_323439701.1">
    <property type="nucleotide sequence ID" value="NZ_JAYFUH010000258.1"/>
</dbReference>
<dbReference type="PANTHER" id="PTHR35368">
    <property type="entry name" value="HYDROPEROXIDE REDUCTASE"/>
    <property type="match status" value="1"/>
</dbReference>
<dbReference type="InterPro" id="IPR015946">
    <property type="entry name" value="KH_dom-like_a/b"/>
</dbReference>
<comment type="caution">
    <text evidence="1">The sequence shown here is derived from an EMBL/GenBank/DDBJ whole genome shotgun (WGS) entry which is preliminary data.</text>
</comment>
<gene>
    <name evidence="1" type="ORF">VA603_18455</name>
</gene>
<evidence type="ECO:0000313" key="1">
    <source>
        <dbReference type="EMBL" id="MEA5669516.1"/>
    </source>
</evidence>
<feature type="non-terminal residue" evidence="1">
    <location>
        <position position="1"/>
    </location>
</feature>
<keyword evidence="1" id="KW-0560">Oxidoreductase</keyword>
<name>A0ABU5V831_9GAMM</name>
<sequence length="252" mass="27444">IPKRKSANLSYPNNLSYVAYIDSPATDAQLQALKRSVHEQSSAINLVTQAQPISRIEVEYIQTPATRDPNLPPGLRDFITQEKRPAVLAKQREAASGTPANPETLVARAHVEPHTGLRQVFIGKDGYHLQLHDSAPGLLGYGLAPTAEEHLIGVTTTCPTHIFEVQAGARNVLLDSLEVTADADLSPRFGRNVSGPARFHNIRYTARIESPASEQEILALRDAVEETCPLYNLVKDEQTLEGSIVHGAYKGG</sequence>
<dbReference type="InterPro" id="IPR003718">
    <property type="entry name" value="OsmC/Ohr_fam"/>
</dbReference>
<evidence type="ECO:0000313" key="2">
    <source>
        <dbReference type="Proteomes" id="UP001301653"/>
    </source>
</evidence>
<accession>A0ABU5V831</accession>
<dbReference type="SUPFAM" id="SSF82784">
    <property type="entry name" value="OsmC-like"/>
    <property type="match status" value="1"/>
</dbReference>
<reference evidence="1 2" key="1">
    <citation type="submission" date="2023-12" db="EMBL/GenBank/DDBJ databases">
        <title>Stenotrophomonas guangdongensis sp. nov., isolated from wilted pepper plants (Capsicum annuum).</title>
        <authorList>
            <person name="Qiu M."/>
            <person name="Li Y."/>
            <person name="Liu Q."/>
            <person name="Zhang X."/>
            <person name="Huang Y."/>
            <person name="Guo R."/>
            <person name="Hu M."/>
            <person name="Zhou J."/>
            <person name="Zhou X."/>
        </authorList>
    </citation>
    <scope>NUCLEOTIDE SEQUENCE [LARGE SCALE GENOMIC DNA]</scope>
    <source>
        <strain evidence="1 2">MH1</strain>
    </source>
</reference>
<protein>
    <submittedName>
        <fullName evidence="1">OsmC family protein</fullName>
        <ecNumber evidence="1">1.11.1.-</ecNumber>
    </submittedName>
</protein>
<dbReference type="PANTHER" id="PTHR35368:SF1">
    <property type="entry name" value="HYDROPEROXIDE REDUCTASE"/>
    <property type="match status" value="1"/>
</dbReference>
<dbReference type="EC" id="1.11.1.-" evidence="1"/>
<dbReference type="GO" id="GO:0004601">
    <property type="term" value="F:peroxidase activity"/>
    <property type="evidence" value="ECO:0007669"/>
    <property type="project" value="UniProtKB-KW"/>
</dbReference>
<proteinExistence type="predicted"/>
<dbReference type="EMBL" id="JAYFUH010000258">
    <property type="protein sequence ID" value="MEA5669516.1"/>
    <property type="molecule type" value="Genomic_DNA"/>
</dbReference>